<dbReference type="AlphaFoldDB" id="A0A8S3SKV5"/>
<organism evidence="2 3">
    <name type="scientific">Mytilus edulis</name>
    <name type="common">Blue mussel</name>
    <dbReference type="NCBI Taxonomy" id="6550"/>
    <lineage>
        <taxon>Eukaryota</taxon>
        <taxon>Metazoa</taxon>
        <taxon>Spiralia</taxon>
        <taxon>Lophotrochozoa</taxon>
        <taxon>Mollusca</taxon>
        <taxon>Bivalvia</taxon>
        <taxon>Autobranchia</taxon>
        <taxon>Pteriomorphia</taxon>
        <taxon>Mytilida</taxon>
        <taxon>Mytiloidea</taxon>
        <taxon>Mytilidae</taxon>
        <taxon>Mytilinae</taxon>
        <taxon>Mytilus</taxon>
    </lineage>
</organism>
<feature type="region of interest" description="Disordered" evidence="1">
    <location>
        <begin position="36"/>
        <end position="61"/>
    </location>
</feature>
<proteinExistence type="predicted"/>
<comment type="caution">
    <text evidence="2">The sequence shown here is derived from an EMBL/GenBank/DDBJ whole genome shotgun (WGS) entry which is preliminary data.</text>
</comment>
<feature type="region of interest" description="Disordered" evidence="1">
    <location>
        <begin position="202"/>
        <end position="223"/>
    </location>
</feature>
<accession>A0A8S3SKV5</accession>
<feature type="compositionally biased region" description="Basic and acidic residues" evidence="1">
    <location>
        <begin position="207"/>
        <end position="223"/>
    </location>
</feature>
<dbReference type="EMBL" id="CAJPWZ010001545">
    <property type="protein sequence ID" value="CAG2217536.1"/>
    <property type="molecule type" value="Genomic_DNA"/>
</dbReference>
<keyword evidence="3" id="KW-1185">Reference proteome</keyword>
<gene>
    <name evidence="2" type="ORF">MEDL_31130</name>
</gene>
<evidence type="ECO:0000256" key="1">
    <source>
        <dbReference type="SAM" id="MobiDB-lite"/>
    </source>
</evidence>
<evidence type="ECO:0000313" key="3">
    <source>
        <dbReference type="Proteomes" id="UP000683360"/>
    </source>
</evidence>
<protein>
    <submittedName>
        <fullName evidence="2">Uncharacterized protein</fullName>
    </submittedName>
</protein>
<reference evidence="2" key="1">
    <citation type="submission" date="2021-03" db="EMBL/GenBank/DDBJ databases">
        <authorList>
            <person name="Bekaert M."/>
        </authorList>
    </citation>
    <scope>NUCLEOTIDE SEQUENCE</scope>
</reference>
<sequence length="402" mass="46601">MCNQTETKGSPCTRMVEFVKQIEQICKNKHCQESNDLEGKQSQNDGDTMVSDKNGESSVVRSPPYLDDLSFRNTTKYCGIWLNNDRQTEGIEIIQNHKDHILNDSFCSRTSSYYDNMKRYKSWKTQSVDSEKINSNHRNHVCDLEEKAVILNNNHDSDEVIQNSINNQDALLSCELNEDGEIEQNNDTSNLPTLVCSGLDGQMEESGCSRDKNKNEEKTTDTQKLERPLTDLCELENMQEDHCNVFEVFENDENCYHTETDIFTDGSIQQSPRMTHIVDQSHKEAFLRYRQLHYEDSILRDETLDHDASLSNFSSTEKSRNQQLFIKRKVFEDEPNLVAMQIVNNDLEQITLIDEKGDNFECLQKLKQKKGDNFESLQNLDREIILSQYLLSLVKTHKTNHL</sequence>
<name>A0A8S3SKV5_MYTED</name>
<evidence type="ECO:0000313" key="2">
    <source>
        <dbReference type="EMBL" id="CAG2217536.1"/>
    </source>
</evidence>
<dbReference type="Proteomes" id="UP000683360">
    <property type="component" value="Unassembled WGS sequence"/>
</dbReference>